<comment type="pathway">
    <text evidence="5 14">Cofactor biosynthesis; adenosylcobalamin biosynthesis; adenosylcobalamin from cob(II)yrinate a,c-diamide: step 6/7.</text>
</comment>
<comment type="pathway">
    <text evidence="6 14">Cofactor biosynthesis; adenosylcobalamin biosynthesis; adenosylcobalamin from cob(II)yrinate a,c-diamide: step 5/7.</text>
</comment>
<keyword evidence="18" id="KW-1185">Reference proteome</keyword>
<evidence type="ECO:0000256" key="7">
    <source>
        <dbReference type="ARBA" id="ARBA00007490"/>
    </source>
</evidence>
<dbReference type="AlphaFoldDB" id="A0A2T0VS32"/>
<dbReference type="RefSeq" id="WP_106229065.1">
    <property type="nucleotide sequence ID" value="NZ_PVTM01000001.1"/>
</dbReference>
<dbReference type="GO" id="GO:0008820">
    <property type="term" value="F:cobinamide phosphate guanylyltransferase activity"/>
    <property type="evidence" value="ECO:0007669"/>
    <property type="project" value="UniProtKB-UniRule"/>
</dbReference>
<dbReference type="InterPro" id="IPR003203">
    <property type="entry name" value="CobU/CobP"/>
</dbReference>
<organism evidence="17 18">
    <name type="scientific">Halomonas ventosae</name>
    <dbReference type="NCBI Taxonomy" id="229007"/>
    <lineage>
        <taxon>Bacteria</taxon>
        <taxon>Pseudomonadati</taxon>
        <taxon>Pseudomonadota</taxon>
        <taxon>Gammaproteobacteria</taxon>
        <taxon>Oceanospirillales</taxon>
        <taxon>Halomonadaceae</taxon>
        <taxon>Halomonas</taxon>
    </lineage>
</organism>
<keyword evidence="8 14" id="KW-0169">Cobalamin biosynthesis</keyword>
<feature type="binding site" evidence="16">
    <location>
        <begin position="7"/>
        <end position="14"/>
    </location>
    <ligand>
        <name>GTP</name>
        <dbReference type="ChEBI" id="CHEBI:37565"/>
    </ligand>
</feature>
<dbReference type="GO" id="GO:0005525">
    <property type="term" value="F:GTP binding"/>
    <property type="evidence" value="ECO:0007669"/>
    <property type="project" value="UniProtKB-UniRule"/>
</dbReference>
<comment type="catalytic activity">
    <reaction evidence="3">
        <text>adenosylcob(III)inamide + GTP = adenosylcob(III)inamide phosphate + GDP + H(+)</text>
        <dbReference type="Rhea" id="RHEA:15765"/>
        <dbReference type="ChEBI" id="CHEBI:2480"/>
        <dbReference type="ChEBI" id="CHEBI:15378"/>
        <dbReference type="ChEBI" id="CHEBI:37565"/>
        <dbReference type="ChEBI" id="CHEBI:58189"/>
        <dbReference type="ChEBI" id="CHEBI:58502"/>
        <dbReference type="EC" id="2.7.1.156"/>
    </reaction>
</comment>
<evidence type="ECO:0000313" key="17">
    <source>
        <dbReference type="EMBL" id="PRY73434.1"/>
    </source>
</evidence>
<dbReference type="GO" id="GO:0009236">
    <property type="term" value="P:cobalamin biosynthetic process"/>
    <property type="evidence" value="ECO:0007669"/>
    <property type="project" value="UniProtKB-UniRule"/>
</dbReference>
<evidence type="ECO:0000256" key="2">
    <source>
        <dbReference type="ARBA" id="ARBA00000711"/>
    </source>
</evidence>
<dbReference type="SUPFAM" id="SSF52540">
    <property type="entry name" value="P-loop containing nucleoside triphosphate hydrolases"/>
    <property type="match status" value="1"/>
</dbReference>
<evidence type="ECO:0000256" key="11">
    <source>
        <dbReference type="ARBA" id="ARBA00022777"/>
    </source>
</evidence>
<feature type="binding site" evidence="16">
    <location>
        <begin position="36"/>
        <end position="38"/>
    </location>
    <ligand>
        <name>GTP</name>
        <dbReference type="ChEBI" id="CHEBI:37565"/>
    </ligand>
</feature>
<dbReference type="GO" id="GO:0005524">
    <property type="term" value="F:ATP binding"/>
    <property type="evidence" value="ECO:0007669"/>
    <property type="project" value="UniProtKB-UniRule"/>
</dbReference>
<proteinExistence type="inferred from homology"/>
<dbReference type="InterPro" id="IPR027417">
    <property type="entry name" value="P-loop_NTPase"/>
</dbReference>
<evidence type="ECO:0000256" key="9">
    <source>
        <dbReference type="ARBA" id="ARBA00022679"/>
    </source>
</evidence>
<comment type="caution">
    <text evidence="17">The sequence shown here is derived from an EMBL/GenBank/DDBJ whole genome shotgun (WGS) entry which is preliminary data.</text>
</comment>
<comment type="function">
    <text evidence="4 14">Catalyzes ATP-dependent phosphorylation of adenosylcobinamide and addition of GMP to adenosylcobinamide phosphate.</text>
</comment>
<evidence type="ECO:0000256" key="13">
    <source>
        <dbReference type="ARBA" id="ARBA00023134"/>
    </source>
</evidence>
<accession>A0A2T0VS32</accession>
<evidence type="ECO:0000256" key="5">
    <source>
        <dbReference type="ARBA" id="ARBA00004692"/>
    </source>
</evidence>
<dbReference type="PIRSF" id="PIRSF006135">
    <property type="entry name" value="CobU"/>
    <property type="match status" value="1"/>
</dbReference>
<keyword evidence="12 14" id="KW-0067">ATP-binding</keyword>
<dbReference type="Gene3D" id="3.40.50.300">
    <property type="entry name" value="P-loop containing nucleotide triphosphate hydrolases"/>
    <property type="match status" value="1"/>
</dbReference>
<evidence type="ECO:0000313" key="18">
    <source>
        <dbReference type="Proteomes" id="UP000239896"/>
    </source>
</evidence>
<evidence type="ECO:0000256" key="15">
    <source>
        <dbReference type="PIRSR" id="PIRSR006135-1"/>
    </source>
</evidence>
<dbReference type="Pfam" id="PF02283">
    <property type="entry name" value="CobU"/>
    <property type="match status" value="1"/>
</dbReference>
<evidence type="ECO:0000256" key="16">
    <source>
        <dbReference type="PIRSR" id="PIRSR006135-2"/>
    </source>
</evidence>
<evidence type="ECO:0000256" key="1">
    <source>
        <dbReference type="ARBA" id="ARBA00000312"/>
    </source>
</evidence>
<keyword evidence="9 14" id="KW-0808">Transferase</keyword>
<keyword evidence="13 14" id="KW-0342">GTP-binding</keyword>
<dbReference type="EC" id="2.7.7.62" evidence="14"/>
<evidence type="ECO:0000256" key="6">
    <source>
        <dbReference type="ARBA" id="ARBA00005159"/>
    </source>
</evidence>
<dbReference type="GO" id="GO:0043752">
    <property type="term" value="F:adenosylcobinamide kinase activity"/>
    <property type="evidence" value="ECO:0007669"/>
    <property type="project" value="UniProtKB-EC"/>
</dbReference>
<dbReference type="EC" id="2.7.1.156" evidence="14"/>
<name>A0A2T0VS32_9GAMM</name>
<keyword evidence="10 14" id="KW-0547">Nucleotide-binding</keyword>
<evidence type="ECO:0000256" key="8">
    <source>
        <dbReference type="ARBA" id="ARBA00022573"/>
    </source>
</evidence>
<dbReference type="Proteomes" id="UP000239896">
    <property type="component" value="Unassembled WGS sequence"/>
</dbReference>
<feature type="binding site" evidence="16">
    <location>
        <begin position="53"/>
        <end position="56"/>
    </location>
    <ligand>
        <name>GTP</name>
        <dbReference type="ChEBI" id="CHEBI:37565"/>
    </ligand>
</feature>
<dbReference type="EMBL" id="PVTM01000001">
    <property type="protein sequence ID" value="PRY73434.1"/>
    <property type="molecule type" value="Genomic_DNA"/>
</dbReference>
<keyword evidence="11 14" id="KW-0418">Kinase</keyword>
<evidence type="ECO:0000256" key="3">
    <source>
        <dbReference type="ARBA" id="ARBA00001522"/>
    </source>
</evidence>
<feature type="binding site" evidence="16">
    <location>
        <position position="85"/>
    </location>
    <ligand>
        <name>GTP</name>
        <dbReference type="ChEBI" id="CHEBI:37565"/>
    </ligand>
</feature>
<dbReference type="PANTHER" id="PTHR34848">
    <property type="match status" value="1"/>
</dbReference>
<gene>
    <name evidence="17" type="ORF">BCL64_10198</name>
</gene>
<comment type="catalytic activity">
    <reaction evidence="2 14">
        <text>adenosylcob(III)inamide phosphate + GTP + H(+) = adenosylcob(III)inamide-GDP + diphosphate</text>
        <dbReference type="Rhea" id="RHEA:22712"/>
        <dbReference type="ChEBI" id="CHEBI:15378"/>
        <dbReference type="ChEBI" id="CHEBI:33019"/>
        <dbReference type="ChEBI" id="CHEBI:37565"/>
        <dbReference type="ChEBI" id="CHEBI:58502"/>
        <dbReference type="ChEBI" id="CHEBI:60487"/>
        <dbReference type="EC" id="2.7.7.62"/>
    </reaction>
</comment>
<evidence type="ECO:0000256" key="14">
    <source>
        <dbReference type="PIRNR" id="PIRNR006135"/>
    </source>
</evidence>
<protein>
    <recommendedName>
        <fullName evidence="14">Bifunctional adenosylcobalamin biosynthesis protein</fullName>
        <ecNumber evidence="14">2.7.1.156</ecNumber>
        <ecNumber evidence="14">2.7.7.62</ecNumber>
    </recommendedName>
</protein>
<comment type="catalytic activity">
    <reaction evidence="1 14">
        <text>adenosylcob(III)inamide + ATP = adenosylcob(III)inamide phosphate + ADP + H(+)</text>
        <dbReference type="Rhea" id="RHEA:15769"/>
        <dbReference type="ChEBI" id="CHEBI:2480"/>
        <dbReference type="ChEBI" id="CHEBI:15378"/>
        <dbReference type="ChEBI" id="CHEBI:30616"/>
        <dbReference type="ChEBI" id="CHEBI:58502"/>
        <dbReference type="ChEBI" id="CHEBI:456216"/>
        <dbReference type="EC" id="2.7.1.156"/>
    </reaction>
</comment>
<evidence type="ECO:0000256" key="12">
    <source>
        <dbReference type="ARBA" id="ARBA00022840"/>
    </source>
</evidence>
<keyword evidence="17" id="KW-0548">Nucleotidyltransferase</keyword>
<sequence length="177" mass="19437">MIAFVSGGARSGKSAFAEQLAREWQRRRGGARYYLATAQAADDEIAARIARHRRERGDGWITLEAPLALDEALARVEPGGTVLLDCLTLWASQWLYAGGGSKAEGEALLARIIETARSHEIALVVVSNDLNEDLPPADAETWRYLAFLQRLHQQLAREAGRVVEVVAGLPSDWKETT</sequence>
<dbReference type="UniPathway" id="UPA00148">
    <property type="reaction ID" value="UER00236"/>
</dbReference>
<evidence type="ECO:0000256" key="4">
    <source>
        <dbReference type="ARBA" id="ARBA00003889"/>
    </source>
</evidence>
<feature type="binding site" evidence="16">
    <location>
        <position position="64"/>
    </location>
    <ligand>
        <name>GTP</name>
        <dbReference type="ChEBI" id="CHEBI:37565"/>
    </ligand>
</feature>
<reference evidence="17 18" key="1">
    <citation type="submission" date="2018-03" db="EMBL/GenBank/DDBJ databases">
        <title>Comparative analysis of microorganisms from saline springs in Andes Mountain Range, Colombia.</title>
        <authorList>
            <person name="Rubin E."/>
        </authorList>
    </citation>
    <scope>NUCLEOTIDE SEQUENCE [LARGE SCALE GENOMIC DNA]</scope>
    <source>
        <strain evidence="17 18">USBA 854</strain>
    </source>
</reference>
<dbReference type="PANTHER" id="PTHR34848:SF1">
    <property type="entry name" value="BIFUNCTIONAL ADENOSYLCOBALAMIN BIOSYNTHESIS PROTEIN COBU"/>
    <property type="match status" value="1"/>
</dbReference>
<feature type="active site" description="GMP-histidine intermediate" evidence="15">
    <location>
        <position position="52"/>
    </location>
</feature>
<evidence type="ECO:0000256" key="10">
    <source>
        <dbReference type="ARBA" id="ARBA00022741"/>
    </source>
</evidence>
<comment type="similarity">
    <text evidence="7 14">Belongs to the CobU/CobP family.</text>
</comment>
<dbReference type="CDD" id="cd00544">
    <property type="entry name" value="CobU"/>
    <property type="match status" value="1"/>
</dbReference>